<gene>
    <name evidence="2" type="ORF">CEPIT_LOCUS7678</name>
</gene>
<dbReference type="SUPFAM" id="SSF81383">
    <property type="entry name" value="F-box domain"/>
    <property type="match status" value="1"/>
</dbReference>
<dbReference type="PANTHER" id="PTHR34049:SF1">
    <property type="entry name" value="F-BOX PROTEIN SKIP27"/>
    <property type="match status" value="1"/>
</dbReference>
<evidence type="ECO:0000259" key="1">
    <source>
        <dbReference type="PROSITE" id="PS50181"/>
    </source>
</evidence>
<evidence type="ECO:0000313" key="2">
    <source>
        <dbReference type="EMBL" id="CAH9081403.1"/>
    </source>
</evidence>
<dbReference type="PANTHER" id="PTHR34049">
    <property type="entry name" value="F-BOX PROTEIN SKIP27"/>
    <property type="match status" value="1"/>
</dbReference>
<reference evidence="2" key="1">
    <citation type="submission" date="2022-07" db="EMBL/GenBank/DDBJ databases">
        <authorList>
            <person name="Macas J."/>
            <person name="Novak P."/>
            <person name="Neumann P."/>
        </authorList>
    </citation>
    <scope>NUCLEOTIDE SEQUENCE</scope>
</reference>
<name>A0AAV0CMY4_9ASTE</name>
<dbReference type="Proteomes" id="UP001152523">
    <property type="component" value="Unassembled WGS sequence"/>
</dbReference>
<dbReference type="EMBL" id="CAMAPF010000036">
    <property type="protein sequence ID" value="CAH9081403.1"/>
    <property type="molecule type" value="Genomic_DNA"/>
</dbReference>
<dbReference type="InterPro" id="IPR036047">
    <property type="entry name" value="F-box-like_dom_sf"/>
</dbReference>
<dbReference type="InterPro" id="IPR001810">
    <property type="entry name" value="F-box_dom"/>
</dbReference>
<dbReference type="PROSITE" id="PS50181">
    <property type="entry name" value="FBOX"/>
    <property type="match status" value="1"/>
</dbReference>
<dbReference type="InterPro" id="IPR045286">
    <property type="entry name" value="FBS1-like"/>
</dbReference>
<dbReference type="CDD" id="cd09917">
    <property type="entry name" value="F-box_SF"/>
    <property type="match status" value="1"/>
</dbReference>
<dbReference type="AlphaFoldDB" id="A0AAV0CMY4"/>
<proteinExistence type="predicted"/>
<evidence type="ECO:0000313" key="3">
    <source>
        <dbReference type="Proteomes" id="UP001152523"/>
    </source>
</evidence>
<sequence length="160" mass="18465">MKMITSVGKKCEVEMGLEVVRSSRQSFGRKRIELLSSGLEIDYYVINCNCSKQIKKHCRKVLPEKSSSPLEALPEDILIRIIFGVDHEDLISLFHVSKAIRQVTLIAKKWHFEYNTPRKTIDFESFVGTMEEPNAPRQSRIPKIQLSNKRLDDISMVLFP</sequence>
<feature type="domain" description="F-box" evidence="1">
    <location>
        <begin position="67"/>
        <end position="115"/>
    </location>
</feature>
<protein>
    <recommendedName>
        <fullName evidence="1">F-box domain-containing protein</fullName>
    </recommendedName>
</protein>
<keyword evidence="3" id="KW-1185">Reference proteome</keyword>
<accession>A0AAV0CMY4</accession>
<comment type="caution">
    <text evidence="2">The sequence shown here is derived from an EMBL/GenBank/DDBJ whole genome shotgun (WGS) entry which is preliminary data.</text>
</comment>
<organism evidence="2 3">
    <name type="scientific">Cuscuta epithymum</name>
    <dbReference type="NCBI Taxonomy" id="186058"/>
    <lineage>
        <taxon>Eukaryota</taxon>
        <taxon>Viridiplantae</taxon>
        <taxon>Streptophyta</taxon>
        <taxon>Embryophyta</taxon>
        <taxon>Tracheophyta</taxon>
        <taxon>Spermatophyta</taxon>
        <taxon>Magnoliopsida</taxon>
        <taxon>eudicotyledons</taxon>
        <taxon>Gunneridae</taxon>
        <taxon>Pentapetalae</taxon>
        <taxon>asterids</taxon>
        <taxon>lamiids</taxon>
        <taxon>Solanales</taxon>
        <taxon>Convolvulaceae</taxon>
        <taxon>Cuscuteae</taxon>
        <taxon>Cuscuta</taxon>
        <taxon>Cuscuta subgen. Cuscuta</taxon>
    </lineage>
</organism>